<protein>
    <submittedName>
        <fullName evidence="2">PHP domain-containing protein</fullName>
    </submittedName>
</protein>
<sequence>MKIDLHMHSTYSDGADTIEELFQKARDKGLTHISIVDHDTTDHIEQAFKVSKEYDIQFIPGIEISAYDFKRKRKVHILGYDFKQNHHIKALCDRLLQRRHEHSLWQLKQIISAGYDITEEQVMAYVKEGGVLYKQHIMNALTNSPYTSKQYQTLYKSLFKGNGVASGDIDYLDAFEAVKAIGADGGYAVVAHPGQLNSYDIAEELVPYGLKGVESIHPDHNEEQVNRIVKIARDYNLFLTGGSDDHGRYGAVLNSENYIVESIEHVPFIK</sequence>
<dbReference type="AlphaFoldDB" id="A0A3M8HB46"/>
<dbReference type="InterPro" id="IPR016195">
    <property type="entry name" value="Pol/histidinol_Pase-like"/>
</dbReference>
<dbReference type="Gene3D" id="1.10.150.650">
    <property type="match status" value="1"/>
</dbReference>
<dbReference type="SMART" id="SM00481">
    <property type="entry name" value="POLIIIAc"/>
    <property type="match status" value="1"/>
</dbReference>
<dbReference type="SUPFAM" id="SSF89550">
    <property type="entry name" value="PHP domain-like"/>
    <property type="match status" value="1"/>
</dbReference>
<keyword evidence="3" id="KW-1185">Reference proteome</keyword>
<dbReference type="Proteomes" id="UP000279909">
    <property type="component" value="Unassembled WGS sequence"/>
</dbReference>
<dbReference type="InterPro" id="IPR052018">
    <property type="entry name" value="PHP_domain"/>
</dbReference>
<accession>A0A3M8HB46</accession>
<evidence type="ECO:0000259" key="1">
    <source>
        <dbReference type="SMART" id="SM00481"/>
    </source>
</evidence>
<dbReference type="InterPro" id="IPR004013">
    <property type="entry name" value="PHP_dom"/>
</dbReference>
<dbReference type="GO" id="GO:0035312">
    <property type="term" value="F:5'-3' DNA exonuclease activity"/>
    <property type="evidence" value="ECO:0007669"/>
    <property type="project" value="TreeGrafter"/>
</dbReference>
<dbReference type="EMBL" id="RHLQ01000016">
    <property type="protein sequence ID" value="RNC99300.1"/>
    <property type="molecule type" value="Genomic_DNA"/>
</dbReference>
<dbReference type="OrthoDB" id="9804333at2"/>
<dbReference type="Pfam" id="PF02811">
    <property type="entry name" value="PHP"/>
    <property type="match status" value="1"/>
</dbReference>
<evidence type="ECO:0000313" key="2">
    <source>
        <dbReference type="EMBL" id="RNC99300.1"/>
    </source>
</evidence>
<dbReference type="PANTHER" id="PTHR42924:SF3">
    <property type="entry name" value="POLYMERASE_HISTIDINOL PHOSPHATASE N-TERMINAL DOMAIN-CONTAINING PROTEIN"/>
    <property type="match status" value="1"/>
</dbReference>
<reference evidence="2 3" key="1">
    <citation type="journal article" date="2014" name="Int. J. Syst. Evol. Microbiol.">
        <title>Lysinibacillus halotolerans sp. nov., isolated from saline-alkaline soil.</title>
        <authorList>
            <person name="Kong D."/>
            <person name="Wang Y."/>
            <person name="Zhao B."/>
            <person name="Li Y."/>
            <person name="Song J."/>
            <person name="Zhai Y."/>
            <person name="Zhang C."/>
            <person name="Wang H."/>
            <person name="Chen X."/>
            <person name="Zhao B."/>
            <person name="Ruan Z."/>
        </authorList>
    </citation>
    <scope>NUCLEOTIDE SEQUENCE [LARGE SCALE GENOMIC DNA]</scope>
    <source>
        <strain evidence="2 3">MCCC 1A12703</strain>
    </source>
</reference>
<proteinExistence type="predicted"/>
<dbReference type="InterPro" id="IPR003141">
    <property type="entry name" value="Pol/His_phosphatase_N"/>
</dbReference>
<comment type="caution">
    <text evidence="2">The sequence shown here is derived from an EMBL/GenBank/DDBJ whole genome shotgun (WGS) entry which is preliminary data.</text>
</comment>
<dbReference type="CDD" id="cd07438">
    <property type="entry name" value="PHP_HisPPase_AMP"/>
    <property type="match status" value="1"/>
</dbReference>
<evidence type="ECO:0000313" key="3">
    <source>
        <dbReference type="Proteomes" id="UP000279909"/>
    </source>
</evidence>
<name>A0A3M8HB46_9BACI</name>
<dbReference type="PANTHER" id="PTHR42924">
    <property type="entry name" value="EXONUCLEASE"/>
    <property type="match status" value="1"/>
</dbReference>
<dbReference type="Gene3D" id="3.20.20.140">
    <property type="entry name" value="Metal-dependent hydrolases"/>
    <property type="match status" value="1"/>
</dbReference>
<feature type="domain" description="Polymerase/histidinol phosphatase N-terminal" evidence="1">
    <location>
        <begin position="3"/>
        <end position="68"/>
    </location>
</feature>
<organism evidence="2 3">
    <name type="scientific">Lysinibacillus halotolerans</name>
    <dbReference type="NCBI Taxonomy" id="1368476"/>
    <lineage>
        <taxon>Bacteria</taxon>
        <taxon>Bacillati</taxon>
        <taxon>Bacillota</taxon>
        <taxon>Bacilli</taxon>
        <taxon>Bacillales</taxon>
        <taxon>Bacillaceae</taxon>
        <taxon>Lysinibacillus</taxon>
    </lineage>
</organism>
<dbReference type="GO" id="GO:0004534">
    <property type="term" value="F:5'-3' RNA exonuclease activity"/>
    <property type="evidence" value="ECO:0007669"/>
    <property type="project" value="TreeGrafter"/>
</dbReference>
<gene>
    <name evidence="2" type="ORF">EC501_08135</name>
</gene>